<reference evidence="1 2" key="1">
    <citation type="submission" date="2020-08" db="EMBL/GenBank/DDBJ databases">
        <title>Genomic Encyclopedia of Type Strains, Phase IV (KMG-IV): sequencing the most valuable type-strain genomes for metagenomic binning, comparative biology and taxonomic classification.</title>
        <authorList>
            <person name="Goeker M."/>
        </authorList>
    </citation>
    <scope>NUCLEOTIDE SEQUENCE [LARGE SCALE GENOMIC DNA]</scope>
    <source>
        <strain evidence="1 2">DSM 27939</strain>
    </source>
</reference>
<protein>
    <submittedName>
        <fullName evidence="1">Uncharacterized protein</fullName>
    </submittedName>
</protein>
<name>A0A7W8JZN2_9DEIO</name>
<dbReference type="EMBL" id="JACHFL010000011">
    <property type="protein sequence ID" value="MBB5364554.1"/>
    <property type="molecule type" value="Genomic_DNA"/>
</dbReference>
<organism evidence="1 2">
    <name type="scientific">Deinococcus humi</name>
    <dbReference type="NCBI Taxonomy" id="662880"/>
    <lineage>
        <taxon>Bacteria</taxon>
        <taxon>Thermotogati</taxon>
        <taxon>Deinococcota</taxon>
        <taxon>Deinococci</taxon>
        <taxon>Deinococcales</taxon>
        <taxon>Deinococcaceae</taxon>
        <taxon>Deinococcus</taxon>
    </lineage>
</organism>
<evidence type="ECO:0000313" key="2">
    <source>
        <dbReference type="Proteomes" id="UP000552709"/>
    </source>
</evidence>
<proteinExistence type="predicted"/>
<gene>
    <name evidence="1" type="ORF">HNQ08_003667</name>
</gene>
<accession>A0A7W8JZN2</accession>
<dbReference type="Proteomes" id="UP000552709">
    <property type="component" value="Unassembled WGS sequence"/>
</dbReference>
<evidence type="ECO:0000313" key="1">
    <source>
        <dbReference type="EMBL" id="MBB5364554.1"/>
    </source>
</evidence>
<sequence length="29" mass="3293">MVFVRPGYQSGEELLMRLRDRLEPKGSGA</sequence>
<dbReference type="AlphaFoldDB" id="A0A7W8JZN2"/>
<comment type="caution">
    <text evidence="1">The sequence shown here is derived from an EMBL/GenBank/DDBJ whole genome shotgun (WGS) entry which is preliminary data.</text>
</comment>
<keyword evidence="2" id="KW-1185">Reference proteome</keyword>